<organism evidence="2 3">
    <name type="scientific">Phascolomyces articulosus</name>
    <dbReference type="NCBI Taxonomy" id="60185"/>
    <lineage>
        <taxon>Eukaryota</taxon>
        <taxon>Fungi</taxon>
        <taxon>Fungi incertae sedis</taxon>
        <taxon>Mucoromycota</taxon>
        <taxon>Mucoromycotina</taxon>
        <taxon>Mucoromycetes</taxon>
        <taxon>Mucorales</taxon>
        <taxon>Lichtheimiaceae</taxon>
        <taxon>Phascolomyces</taxon>
    </lineage>
</organism>
<reference evidence="2" key="1">
    <citation type="journal article" date="2022" name="IScience">
        <title>Evolution of zygomycete secretomes and the origins of terrestrial fungal ecologies.</title>
        <authorList>
            <person name="Chang Y."/>
            <person name="Wang Y."/>
            <person name="Mondo S."/>
            <person name="Ahrendt S."/>
            <person name="Andreopoulos W."/>
            <person name="Barry K."/>
            <person name="Beard J."/>
            <person name="Benny G.L."/>
            <person name="Blankenship S."/>
            <person name="Bonito G."/>
            <person name="Cuomo C."/>
            <person name="Desiro A."/>
            <person name="Gervers K.A."/>
            <person name="Hundley H."/>
            <person name="Kuo A."/>
            <person name="LaButti K."/>
            <person name="Lang B.F."/>
            <person name="Lipzen A."/>
            <person name="O'Donnell K."/>
            <person name="Pangilinan J."/>
            <person name="Reynolds N."/>
            <person name="Sandor L."/>
            <person name="Smith M.E."/>
            <person name="Tsang A."/>
            <person name="Grigoriev I.V."/>
            <person name="Stajich J.E."/>
            <person name="Spatafora J.W."/>
        </authorList>
    </citation>
    <scope>NUCLEOTIDE SEQUENCE</scope>
    <source>
        <strain evidence="2">RSA 2281</strain>
    </source>
</reference>
<dbReference type="PANTHER" id="PTHR13582">
    <property type="entry name" value="M-PHASE PHOSPHOPROTEIN 6"/>
    <property type="match status" value="1"/>
</dbReference>
<feature type="compositionally biased region" description="Basic and acidic residues" evidence="1">
    <location>
        <begin position="87"/>
        <end position="98"/>
    </location>
</feature>
<keyword evidence="3" id="KW-1185">Reference proteome</keyword>
<dbReference type="Pfam" id="PF10175">
    <property type="entry name" value="MPP6"/>
    <property type="match status" value="1"/>
</dbReference>
<evidence type="ECO:0000313" key="2">
    <source>
        <dbReference type="EMBL" id="KAI9248055.1"/>
    </source>
</evidence>
<feature type="compositionally biased region" description="Basic and acidic residues" evidence="1">
    <location>
        <begin position="165"/>
        <end position="176"/>
    </location>
</feature>
<dbReference type="Proteomes" id="UP001209540">
    <property type="component" value="Unassembled WGS sequence"/>
</dbReference>
<dbReference type="GO" id="GO:0000460">
    <property type="term" value="P:maturation of 5.8S rRNA"/>
    <property type="evidence" value="ECO:0007669"/>
    <property type="project" value="TreeGrafter"/>
</dbReference>
<feature type="compositionally biased region" description="Basic residues" evidence="1">
    <location>
        <begin position="128"/>
        <end position="140"/>
    </location>
</feature>
<evidence type="ECO:0008006" key="4">
    <source>
        <dbReference type="Google" id="ProtNLM"/>
    </source>
</evidence>
<protein>
    <recommendedName>
        <fullName evidence="4">M-phase phosphoprotein 6</fullName>
    </recommendedName>
</protein>
<dbReference type="PANTHER" id="PTHR13582:SF0">
    <property type="entry name" value="M-PHASE PHOSPHOPROTEIN 6"/>
    <property type="match status" value="1"/>
</dbReference>
<gene>
    <name evidence="2" type="ORF">BDA99DRAFT_525634</name>
</gene>
<name>A0AAD5P8R0_9FUNG</name>
<feature type="compositionally biased region" description="Basic and acidic residues" evidence="1">
    <location>
        <begin position="141"/>
        <end position="158"/>
    </location>
</feature>
<accession>A0AAD5P8R0</accession>
<feature type="region of interest" description="Disordered" evidence="1">
    <location>
        <begin position="84"/>
        <end position="176"/>
    </location>
</feature>
<dbReference type="AlphaFoldDB" id="A0AAD5P8R0"/>
<dbReference type="EMBL" id="JAIXMP010000040">
    <property type="protein sequence ID" value="KAI9248055.1"/>
    <property type="molecule type" value="Genomic_DNA"/>
</dbReference>
<dbReference type="InterPro" id="IPR019324">
    <property type="entry name" value="MPP6"/>
</dbReference>
<comment type="caution">
    <text evidence="2">The sequence shown here is derived from an EMBL/GenBank/DDBJ whole genome shotgun (WGS) entry which is preliminary data.</text>
</comment>
<evidence type="ECO:0000313" key="3">
    <source>
        <dbReference type="Proteomes" id="UP001209540"/>
    </source>
</evidence>
<sequence length="176" mass="20973">MTDNDKKATGKQPSNRLLSMKFMQRSIEKEQQEQLEKERKRIITESEWVLEYEDSEIQKPKIHVEYQPSFLAFNEQVSTGRQSFNEFNKETEAVEKETARRKKKAHQNNLDKASELEENETLNEMRKRIQGNKKKGKKRDRASDITEKEDNKRPKEQSPKPTEQGFRREKSFIKPE</sequence>
<proteinExistence type="predicted"/>
<reference evidence="2" key="2">
    <citation type="submission" date="2023-02" db="EMBL/GenBank/DDBJ databases">
        <authorList>
            <consortium name="DOE Joint Genome Institute"/>
            <person name="Mondo S.J."/>
            <person name="Chang Y."/>
            <person name="Wang Y."/>
            <person name="Ahrendt S."/>
            <person name="Andreopoulos W."/>
            <person name="Barry K."/>
            <person name="Beard J."/>
            <person name="Benny G.L."/>
            <person name="Blankenship S."/>
            <person name="Bonito G."/>
            <person name="Cuomo C."/>
            <person name="Desiro A."/>
            <person name="Gervers K.A."/>
            <person name="Hundley H."/>
            <person name="Kuo A."/>
            <person name="LaButti K."/>
            <person name="Lang B.F."/>
            <person name="Lipzen A."/>
            <person name="O'Donnell K."/>
            <person name="Pangilinan J."/>
            <person name="Reynolds N."/>
            <person name="Sandor L."/>
            <person name="Smith M.W."/>
            <person name="Tsang A."/>
            <person name="Grigoriev I.V."/>
            <person name="Stajich J.E."/>
            <person name="Spatafora J.W."/>
        </authorList>
    </citation>
    <scope>NUCLEOTIDE SEQUENCE</scope>
    <source>
        <strain evidence="2">RSA 2281</strain>
    </source>
</reference>
<evidence type="ECO:0000256" key="1">
    <source>
        <dbReference type="SAM" id="MobiDB-lite"/>
    </source>
</evidence>